<dbReference type="OrthoDB" id="5416589at2759"/>
<evidence type="ECO:0000256" key="3">
    <source>
        <dbReference type="ARBA" id="ARBA00023242"/>
    </source>
</evidence>
<name>G8JVS4_ERECY</name>
<dbReference type="GeneID" id="11471233"/>
<dbReference type="GO" id="GO:0001682">
    <property type="term" value="P:tRNA 5'-leader removal"/>
    <property type="evidence" value="ECO:0007669"/>
    <property type="project" value="EnsemblFungi"/>
</dbReference>
<dbReference type="GO" id="GO:0000172">
    <property type="term" value="C:ribonuclease MRP complex"/>
    <property type="evidence" value="ECO:0007669"/>
    <property type="project" value="EnsemblFungi"/>
</dbReference>
<dbReference type="EMBL" id="CP002503">
    <property type="protein sequence ID" value="AET40939.1"/>
    <property type="molecule type" value="Genomic_DNA"/>
</dbReference>
<accession>G8JVS4</accession>
<dbReference type="GO" id="GO:0004526">
    <property type="term" value="F:ribonuclease P activity"/>
    <property type="evidence" value="ECO:0007669"/>
    <property type="project" value="EnsemblFungi"/>
</dbReference>
<dbReference type="Gene3D" id="3.30.110.20">
    <property type="entry name" value="Alba-like domain"/>
    <property type="match status" value="1"/>
</dbReference>
<dbReference type="GO" id="GO:0000171">
    <property type="term" value="F:ribonuclease MRP activity"/>
    <property type="evidence" value="ECO:0007669"/>
    <property type="project" value="EnsemblFungi"/>
</dbReference>
<evidence type="ECO:0000256" key="1">
    <source>
        <dbReference type="ARBA" id="ARBA00004123"/>
    </source>
</evidence>
<proteinExistence type="predicted"/>
<dbReference type="KEGG" id="erc:Ecym_7087"/>
<dbReference type="GO" id="GO:0005697">
    <property type="term" value="C:telomerase holoenzyme complex"/>
    <property type="evidence" value="ECO:0007669"/>
    <property type="project" value="EnsemblFungi"/>
</dbReference>
<organism evidence="4 5">
    <name type="scientific">Eremothecium cymbalariae (strain CBS 270.75 / DBVPG 7215 / KCTC 17166 / NRRL Y-17582)</name>
    <name type="common">Yeast</name>
    <dbReference type="NCBI Taxonomy" id="931890"/>
    <lineage>
        <taxon>Eukaryota</taxon>
        <taxon>Fungi</taxon>
        <taxon>Dikarya</taxon>
        <taxon>Ascomycota</taxon>
        <taxon>Saccharomycotina</taxon>
        <taxon>Saccharomycetes</taxon>
        <taxon>Saccharomycetales</taxon>
        <taxon>Saccharomycetaceae</taxon>
        <taxon>Eremothecium</taxon>
    </lineage>
</organism>
<evidence type="ECO:0000313" key="4">
    <source>
        <dbReference type="EMBL" id="AET40939.1"/>
    </source>
</evidence>
<dbReference type="PANTHER" id="PTHR28256">
    <property type="entry name" value="RIBONUCLEASES P/MRP PROTEIN SUBUNIT POP7"/>
    <property type="match status" value="1"/>
</dbReference>
<dbReference type="GO" id="GO:0034965">
    <property type="term" value="P:intronic box C/D snoRNA processing"/>
    <property type="evidence" value="ECO:0007669"/>
    <property type="project" value="EnsemblFungi"/>
</dbReference>
<dbReference type="GO" id="GO:0000294">
    <property type="term" value="P:nuclear-transcribed mRNA catabolic process, RNase MRP-dependent"/>
    <property type="evidence" value="ECO:0007669"/>
    <property type="project" value="EnsemblFungi"/>
</dbReference>
<dbReference type="InterPro" id="IPR020241">
    <property type="entry name" value="RNase_P/MRP_Pop7_fungi"/>
</dbReference>
<keyword evidence="3" id="KW-0539">Nucleus</keyword>
<dbReference type="HOGENOM" id="CLU_133944_0_0_1"/>
<dbReference type="InterPro" id="IPR014612">
    <property type="entry name" value="Pop7/Rpp20"/>
</dbReference>
<sequence length="135" mass="15655">MAKFRGKLVRKRPTVKTLNHKKLKNVLYVKSKTPYVSALKRINKWLERLQTQKQSSDKYITLLGMGKAIEKTLSIACHFQEIKKCKVGIKTISTEVVDEIAEDDEEDDEGIKDEDRENKLQIRKLSGVEIKIHPY</sequence>
<dbReference type="GO" id="GO:0000460">
    <property type="term" value="P:maturation of 5.8S rRNA"/>
    <property type="evidence" value="ECO:0007669"/>
    <property type="project" value="EnsemblFungi"/>
</dbReference>
<gene>
    <name evidence="4" type="ordered locus">Ecym_7087</name>
</gene>
<keyword evidence="2" id="KW-0819">tRNA processing</keyword>
<dbReference type="FunCoup" id="G8JVS4">
    <property type="interactions" value="96"/>
</dbReference>
<evidence type="ECO:0000313" key="5">
    <source>
        <dbReference type="Proteomes" id="UP000006790"/>
    </source>
</evidence>
<dbReference type="eggNOG" id="ENOG502S59H">
    <property type="taxonomic scope" value="Eukaryota"/>
</dbReference>
<dbReference type="Pfam" id="PF12328">
    <property type="entry name" value="Rpp20"/>
    <property type="match status" value="1"/>
</dbReference>
<dbReference type="RefSeq" id="XP_003647756.1">
    <property type="nucleotide sequence ID" value="XM_003647708.1"/>
</dbReference>
<evidence type="ECO:0000256" key="2">
    <source>
        <dbReference type="ARBA" id="ARBA00022694"/>
    </source>
</evidence>
<dbReference type="InterPro" id="IPR036882">
    <property type="entry name" value="Alba-like_dom_sf"/>
</dbReference>
<dbReference type="AlphaFoldDB" id="G8JVS4"/>
<protein>
    <submittedName>
        <fullName evidence="4">Uncharacterized protein</fullName>
    </submittedName>
</protein>
<dbReference type="GO" id="GO:0005655">
    <property type="term" value="C:nucleolar ribonuclease P complex"/>
    <property type="evidence" value="ECO:0007669"/>
    <property type="project" value="EnsemblFungi"/>
</dbReference>
<dbReference type="OMA" id="GQADIDM"/>
<dbReference type="PANTHER" id="PTHR28256:SF1">
    <property type="entry name" value="RIBONUCLEASES P_MRP PROTEIN SUBUNIT POP7"/>
    <property type="match status" value="1"/>
</dbReference>
<dbReference type="GO" id="GO:0003723">
    <property type="term" value="F:RNA binding"/>
    <property type="evidence" value="ECO:0007669"/>
    <property type="project" value="EnsemblFungi"/>
</dbReference>
<dbReference type="Proteomes" id="UP000006790">
    <property type="component" value="Chromosome 7"/>
</dbReference>
<comment type="subcellular location">
    <subcellularLocation>
        <location evidence="1">Nucleus</location>
    </subcellularLocation>
</comment>
<keyword evidence="5" id="KW-1185">Reference proteome</keyword>
<reference evidence="5" key="1">
    <citation type="journal article" date="2012" name="G3 (Bethesda)">
        <title>Pichia sorbitophila, an interspecies yeast hybrid reveals early steps of genome resolution following polyploidization.</title>
        <authorList>
            <person name="Leh Louis V."/>
            <person name="Despons L."/>
            <person name="Friedrich A."/>
            <person name="Martin T."/>
            <person name="Durrens P."/>
            <person name="Casaregola S."/>
            <person name="Neuveglise C."/>
            <person name="Fairhead C."/>
            <person name="Marck C."/>
            <person name="Cruz J.A."/>
            <person name="Straub M.L."/>
            <person name="Kugler V."/>
            <person name="Sacerdot C."/>
            <person name="Uzunov Z."/>
            <person name="Thierry A."/>
            <person name="Weiss S."/>
            <person name="Bleykasten C."/>
            <person name="De Montigny J."/>
            <person name="Jacques N."/>
            <person name="Jung P."/>
            <person name="Lemaire M."/>
            <person name="Mallet S."/>
            <person name="Morel G."/>
            <person name="Richard G.F."/>
            <person name="Sarkar A."/>
            <person name="Savel G."/>
            <person name="Schacherer J."/>
            <person name="Seret M.L."/>
            <person name="Talla E."/>
            <person name="Samson G."/>
            <person name="Jubin C."/>
            <person name="Poulain J."/>
            <person name="Vacherie B."/>
            <person name="Barbe V."/>
            <person name="Pelletier E."/>
            <person name="Sherman D.J."/>
            <person name="Westhof E."/>
            <person name="Weissenbach J."/>
            <person name="Baret P.V."/>
            <person name="Wincker P."/>
            <person name="Gaillardin C."/>
            <person name="Dujon B."/>
            <person name="Souciet J.L."/>
        </authorList>
    </citation>
    <scope>NUCLEOTIDE SEQUENCE [LARGE SCALE GENOMIC DNA]</scope>
    <source>
        <strain evidence="5">CBS 270.75 / DBVPG 7215 / KCTC 17166 / NRRL Y-17582</strain>
    </source>
</reference>
<dbReference type="STRING" id="931890.G8JVS4"/>
<dbReference type="InParanoid" id="G8JVS4"/>